<protein>
    <recommendedName>
        <fullName evidence="2">Chitin-binding type-2 domain-containing protein</fullName>
    </recommendedName>
</protein>
<dbReference type="Gene3D" id="2.170.140.10">
    <property type="entry name" value="Chitin binding domain"/>
    <property type="match status" value="1"/>
</dbReference>
<organism evidence="4 5">
    <name type="scientific">Rotaria magnacalcarata</name>
    <dbReference type="NCBI Taxonomy" id="392030"/>
    <lineage>
        <taxon>Eukaryota</taxon>
        <taxon>Metazoa</taxon>
        <taxon>Spiralia</taxon>
        <taxon>Gnathifera</taxon>
        <taxon>Rotifera</taxon>
        <taxon>Eurotatoria</taxon>
        <taxon>Bdelloidea</taxon>
        <taxon>Philodinida</taxon>
        <taxon>Philodinidae</taxon>
        <taxon>Rotaria</taxon>
    </lineage>
</organism>
<dbReference type="EMBL" id="CAJOBG010010524">
    <property type="protein sequence ID" value="CAF4280246.1"/>
    <property type="molecule type" value="Genomic_DNA"/>
</dbReference>
<dbReference type="PROSITE" id="PS50940">
    <property type="entry name" value="CHIT_BIND_II"/>
    <property type="match status" value="1"/>
</dbReference>
<evidence type="ECO:0000259" key="2">
    <source>
        <dbReference type="PROSITE" id="PS50940"/>
    </source>
</evidence>
<dbReference type="GO" id="GO:0005576">
    <property type="term" value="C:extracellular region"/>
    <property type="evidence" value="ECO:0007669"/>
    <property type="project" value="InterPro"/>
</dbReference>
<comment type="caution">
    <text evidence="4">The sequence shown here is derived from an EMBL/GenBank/DDBJ whole genome shotgun (WGS) entry which is preliminary data.</text>
</comment>
<dbReference type="InterPro" id="IPR002557">
    <property type="entry name" value="Chitin-bd_dom"/>
</dbReference>
<dbReference type="Pfam" id="PF01607">
    <property type="entry name" value="CBM_14"/>
    <property type="match status" value="1"/>
</dbReference>
<feature type="domain" description="Chitin-binding type-2" evidence="2">
    <location>
        <begin position="1"/>
        <end position="30"/>
    </location>
</feature>
<sequence>MDYPKRCPNRLMFNEETKECDWEDKVDCKGREKLIDTEGLDDEVRPGSNNTRGRSTKFCM</sequence>
<evidence type="ECO:0000256" key="1">
    <source>
        <dbReference type="SAM" id="MobiDB-lite"/>
    </source>
</evidence>
<keyword evidence="5" id="KW-1185">Reference proteome</keyword>
<evidence type="ECO:0000313" key="3">
    <source>
        <dbReference type="EMBL" id="CAF4280246.1"/>
    </source>
</evidence>
<feature type="region of interest" description="Disordered" evidence="1">
    <location>
        <begin position="40"/>
        <end position="60"/>
    </location>
</feature>
<accession>A0A821NQ12</accession>
<evidence type="ECO:0000313" key="4">
    <source>
        <dbReference type="EMBL" id="CAF4789389.1"/>
    </source>
</evidence>
<proteinExistence type="predicted"/>
<dbReference type="AlphaFoldDB" id="A0A821NQ12"/>
<gene>
    <name evidence="3" type="ORF">OVN521_LOCUS30546</name>
    <name evidence="4" type="ORF">OVN521_LOCUS51447</name>
</gene>
<feature type="non-terminal residue" evidence="4">
    <location>
        <position position="1"/>
    </location>
</feature>
<dbReference type="InterPro" id="IPR036508">
    <property type="entry name" value="Chitin-bd_dom_sf"/>
</dbReference>
<evidence type="ECO:0000313" key="5">
    <source>
        <dbReference type="Proteomes" id="UP000663866"/>
    </source>
</evidence>
<reference evidence="4" key="1">
    <citation type="submission" date="2021-02" db="EMBL/GenBank/DDBJ databases">
        <authorList>
            <person name="Nowell W R."/>
        </authorList>
    </citation>
    <scope>NUCLEOTIDE SEQUENCE</scope>
</reference>
<dbReference type="SUPFAM" id="SSF57625">
    <property type="entry name" value="Invertebrate chitin-binding proteins"/>
    <property type="match status" value="1"/>
</dbReference>
<dbReference type="GO" id="GO:0008061">
    <property type="term" value="F:chitin binding"/>
    <property type="evidence" value="ECO:0007669"/>
    <property type="project" value="InterPro"/>
</dbReference>
<name>A0A821NQ12_9BILA</name>
<dbReference type="Proteomes" id="UP000663866">
    <property type="component" value="Unassembled WGS sequence"/>
</dbReference>
<dbReference type="EMBL" id="CAJOBG010124246">
    <property type="protein sequence ID" value="CAF4789389.1"/>
    <property type="molecule type" value="Genomic_DNA"/>
</dbReference>